<evidence type="ECO:0000313" key="2">
    <source>
        <dbReference type="Proteomes" id="UP001180503"/>
    </source>
</evidence>
<dbReference type="Proteomes" id="UP001180503">
    <property type="component" value="Unassembled WGS sequence"/>
</dbReference>
<sequence length="67" mass="7541">MHPETHLALHHARAADLRAEADAHRLAASARRPRRLRTRRLRTRLGWTLVDVGLRLAAAPRTPALVP</sequence>
<reference evidence="2" key="1">
    <citation type="submission" date="2023-07" db="EMBL/GenBank/DDBJ databases">
        <title>30 novel species of actinomycetes from the DSMZ collection.</title>
        <authorList>
            <person name="Nouioui I."/>
        </authorList>
    </citation>
    <scope>NUCLEOTIDE SEQUENCE [LARGE SCALE GENOMIC DNA]</scope>
    <source>
        <strain evidence="2">DSM 41635</strain>
    </source>
</reference>
<organism evidence="1 2">
    <name type="scientific">Streptomyces edwardsiae</name>
    <dbReference type="NCBI Taxonomy" id="3075527"/>
    <lineage>
        <taxon>Bacteria</taxon>
        <taxon>Bacillati</taxon>
        <taxon>Actinomycetota</taxon>
        <taxon>Actinomycetes</taxon>
        <taxon>Kitasatosporales</taxon>
        <taxon>Streptomycetaceae</taxon>
        <taxon>Streptomyces</taxon>
    </lineage>
</organism>
<accession>A0ABU2QKI4</accession>
<dbReference type="RefSeq" id="WP_311710798.1">
    <property type="nucleotide sequence ID" value="NZ_JAVRFB010000020.1"/>
</dbReference>
<protein>
    <submittedName>
        <fullName evidence="1">Uncharacterized protein</fullName>
    </submittedName>
</protein>
<proteinExistence type="predicted"/>
<gene>
    <name evidence="1" type="ORF">RM528_24295</name>
</gene>
<dbReference type="EMBL" id="JAVRFB010000020">
    <property type="protein sequence ID" value="MDT0404963.1"/>
    <property type="molecule type" value="Genomic_DNA"/>
</dbReference>
<name>A0ABU2QKI4_9ACTN</name>
<evidence type="ECO:0000313" key="1">
    <source>
        <dbReference type="EMBL" id="MDT0404963.1"/>
    </source>
</evidence>
<comment type="caution">
    <text evidence="1">The sequence shown here is derived from an EMBL/GenBank/DDBJ whole genome shotgun (WGS) entry which is preliminary data.</text>
</comment>